<protein>
    <submittedName>
        <fullName evidence="2">Uncharacterized protein</fullName>
    </submittedName>
</protein>
<feature type="transmembrane region" description="Helical" evidence="1">
    <location>
        <begin position="142"/>
        <end position="162"/>
    </location>
</feature>
<keyword evidence="1" id="KW-0472">Membrane</keyword>
<gene>
    <name evidence="2" type="ORF">OU798_23660</name>
</gene>
<dbReference type="RefSeq" id="WP_343335691.1">
    <property type="nucleotide sequence ID" value="NZ_JAPOHD010000068.1"/>
</dbReference>
<accession>A0A9X3FIM0</accession>
<dbReference type="EMBL" id="JAPOHD010000068">
    <property type="protein sequence ID" value="MCY1723368.1"/>
    <property type="molecule type" value="Genomic_DNA"/>
</dbReference>
<organism evidence="2 3">
    <name type="scientific">Draconibacterium aestuarii</name>
    <dbReference type="NCBI Taxonomy" id="2998507"/>
    <lineage>
        <taxon>Bacteria</taxon>
        <taxon>Pseudomonadati</taxon>
        <taxon>Bacteroidota</taxon>
        <taxon>Bacteroidia</taxon>
        <taxon>Marinilabiliales</taxon>
        <taxon>Prolixibacteraceae</taxon>
        <taxon>Draconibacterium</taxon>
    </lineage>
</organism>
<dbReference type="AlphaFoldDB" id="A0A9X3FIM0"/>
<dbReference type="Proteomes" id="UP001145087">
    <property type="component" value="Unassembled WGS sequence"/>
</dbReference>
<evidence type="ECO:0000256" key="1">
    <source>
        <dbReference type="SAM" id="Phobius"/>
    </source>
</evidence>
<evidence type="ECO:0000313" key="2">
    <source>
        <dbReference type="EMBL" id="MCY1723368.1"/>
    </source>
</evidence>
<keyword evidence="1" id="KW-0812">Transmembrane</keyword>
<comment type="caution">
    <text evidence="2">The sequence shown here is derived from an EMBL/GenBank/DDBJ whole genome shotgun (WGS) entry which is preliminary data.</text>
</comment>
<name>A0A9X3FIM0_9BACT</name>
<reference evidence="2" key="1">
    <citation type="submission" date="2022-11" db="EMBL/GenBank/DDBJ databases">
        <title>Marilongibacter aestuarii gen. nov., sp. nov., isolated from tidal flat sediment.</title>
        <authorList>
            <person name="Jiayan W."/>
        </authorList>
    </citation>
    <scope>NUCLEOTIDE SEQUENCE</scope>
    <source>
        <strain evidence="2">Z1-6</strain>
    </source>
</reference>
<sequence length="195" mass="22629">MFRKLKSNTDSDFRTEIPQYSDEKIVDILKKRDYYQPEATKLAIEVAIKRGIIFSEQDLFSDEYNVEELDRSLFPKIHDPKIQKRIRKSIARSLVICGIMPIVFGLLQSNKGNKVEGSLILLFGVLWIFVSAQLIKNYHKTFVIMLLAGAFLSLVYIVTKLILLHRFIFMDFFIASILFLLIAYGLLFIKNISKK</sequence>
<keyword evidence="3" id="KW-1185">Reference proteome</keyword>
<feature type="transmembrane region" description="Helical" evidence="1">
    <location>
        <begin position="90"/>
        <end position="107"/>
    </location>
</feature>
<keyword evidence="1" id="KW-1133">Transmembrane helix</keyword>
<feature type="transmembrane region" description="Helical" evidence="1">
    <location>
        <begin position="119"/>
        <end position="135"/>
    </location>
</feature>
<proteinExistence type="predicted"/>
<evidence type="ECO:0000313" key="3">
    <source>
        <dbReference type="Proteomes" id="UP001145087"/>
    </source>
</evidence>
<feature type="transmembrane region" description="Helical" evidence="1">
    <location>
        <begin position="168"/>
        <end position="189"/>
    </location>
</feature>